<keyword evidence="5" id="KW-0472">Membrane</keyword>
<comment type="subcellular location">
    <subcellularLocation>
        <location evidence="1">Cell inner membrane</location>
    </subcellularLocation>
</comment>
<dbReference type="GO" id="GO:0009247">
    <property type="term" value="P:glycolipid biosynthetic process"/>
    <property type="evidence" value="ECO:0007669"/>
    <property type="project" value="UniProtKB-ARBA"/>
</dbReference>
<dbReference type="EMBL" id="WKJK01000008">
    <property type="protein sequence ID" value="MRW91729.1"/>
    <property type="molecule type" value="Genomic_DNA"/>
</dbReference>
<keyword evidence="8" id="KW-1185">Reference proteome</keyword>
<dbReference type="GO" id="GO:0005886">
    <property type="term" value="C:plasma membrane"/>
    <property type="evidence" value="ECO:0007669"/>
    <property type="project" value="UniProtKB-SubCell"/>
</dbReference>
<keyword evidence="6" id="KW-0012">Acyltransferase</keyword>
<dbReference type="AlphaFoldDB" id="A0A6I2L611"/>
<evidence type="ECO:0000256" key="1">
    <source>
        <dbReference type="ARBA" id="ARBA00004533"/>
    </source>
</evidence>
<accession>A0A6I2L611</accession>
<name>A0A6I2L611_9BURK</name>
<dbReference type="GO" id="GO:0016746">
    <property type="term" value="F:acyltransferase activity"/>
    <property type="evidence" value="ECO:0007669"/>
    <property type="project" value="UniProtKB-KW"/>
</dbReference>
<evidence type="ECO:0000256" key="3">
    <source>
        <dbReference type="ARBA" id="ARBA00022519"/>
    </source>
</evidence>
<keyword evidence="4" id="KW-0808">Transferase</keyword>
<dbReference type="PANTHER" id="PTHR30606">
    <property type="entry name" value="LIPID A BIOSYNTHESIS LAUROYL ACYLTRANSFERASE"/>
    <property type="match status" value="1"/>
</dbReference>
<reference evidence="7 8" key="1">
    <citation type="submission" date="2019-11" db="EMBL/GenBank/DDBJ databases">
        <title>Novel species isolated from a subtropical stream in China.</title>
        <authorList>
            <person name="Lu H."/>
        </authorList>
    </citation>
    <scope>NUCLEOTIDE SEQUENCE [LARGE SCALE GENOMIC DNA]</scope>
    <source>
        <strain evidence="7 8">FT80W</strain>
    </source>
</reference>
<dbReference type="InterPro" id="IPR004960">
    <property type="entry name" value="LipA_acyltrans"/>
</dbReference>
<dbReference type="Proteomes" id="UP000433309">
    <property type="component" value="Unassembled WGS sequence"/>
</dbReference>
<evidence type="ECO:0000313" key="8">
    <source>
        <dbReference type="Proteomes" id="UP000433309"/>
    </source>
</evidence>
<evidence type="ECO:0000256" key="6">
    <source>
        <dbReference type="ARBA" id="ARBA00023315"/>
    </source>
</evidence>
<evidence type="ECO:0008006" key="9">
    <source>
        <dbReference type="Google" id="ProtNLM"/>
    </source>
</evidence>
<organism evidence="7 8">
    <name type="scientific">Duganella guangzhouensis</name>
    <dbReference type="NCBI Taxonomy" id="2666084"/>
    <lineage>
        <taxon>Bacteria</taxon>
        <taxon>Pseudomonadati</taxon>
        <taxon>Pseudomonadota</taxon>
        <taxon>Betaproteobacteria</taxon>
        <taxon>Burkholderiales</taxon>
        <taxon>Oxalobacteraceae</taxon>
        <taxon>Telluria group</taxon>
        <taxon>Duganella</taxon>
    </lineage>
</organism>
<evidence type="ECO:0000313" key="7">
    <source>
        <dbReference type="EMBL" id="MRW91729.1"/>
    </source>
</evidence>
<proteinExistence type="predicted"/>
<dbReference type="PANTHER" id="PTHR30606:SF10">
    <property type="entry name" value="PHOSPHATIDYLINOSITOL MANNOSIDE ACYLTRANSFERASE"/>
    <property type="match status" value="1"/>
</dbReference>
<keyword evidence="2" id="KW-1003">Cell membrane</keyword>
<evidence type="ECO:0000256" key="5">
    <source>
        <dbReference type="ARBA" id="ARBA00023136"/>
    </source>
</evidence>
<comment type="caution">
    <text evidence="7">The sequence shown here is derived from an EMBL/GenBank/DDBJ whole genome shotgun (WGS) entry which is preliminary data.</text>
</comment>
<dbReference type="Pfam" id="PF03279">
    <property type="entry name" value="Lip_A_acyltrans"/>
    <property type="match status" value="1"/>
</dbReference>
<evidence type="ECO:0000256" key="4">
    <source>
        <dbReference type="ARBA" id="ARBA00022679"/>
    </source>
</evidence>
<keyword evidence="3" id="KW-0997">Cell inner membrane</keyword>
<gene>
    <name evidence="7" type="ORF">GJ699_17180</name>
</gene>
<sequence>MAARRPGAGGPRRSARATGRVERFTIPYPARINMSTLHEWPLQWRLRLAQAQLKLSLLTDDEGQRQFEHAIASVFPALSASERRQLYGRHRRSMRAFHLIQSHLTQFDAAQLEDFITRHVQVEGESCLEQLRDNDKPIIFVTPHYGTFQLGCLKVIQQIGRRKTVNAFYNPPSVNQSSAGFEELFQRLGYGFNTLFNDDSAVLRALRVLRRGEALTMMPDVFDISGHALYVPFFGRLVPAMAGTALFALKSEATVVVGYSCPGQGLDSTVRLGAPLTIQRSGNLETDIATLTAAIFRDIEAQIRRAPEHWMYLPSLGELLQTRLPVTPATAQDWLARLQVAAPIFNAAVPELPQLLQTLASHTDHTLTRNAPCAN</sequence>
<evidence type="ECO:0000256" key="2">
    <source>
        <dbReference type="ARBA" id="ARBA00022475"/>
    </source>
</evidence>
<dbReference type="CDD" id="cd07984">
    <property type="entry name" value="LPLAT_LABLAT-like"/>
    <property type="match status" value="1"/>
</dbReference>
<protein>
    <recommendedName>
        <fullName evidence="9">Lipid A biosynthesis acyltransferase</fullName>
    </recommendedName>
</protein>